<dbReference type="PRINTS" id="PR00359">
    <property type="entry name" value="BP450"/>
</dbReference>
<feature type="non-terminal residue" evidence="2">
    <location>
        <position position="1"/>
    </location>
</feature>
<dbReference type="InterPro" id="IPR036396">
    <property type="entry name" value="Cyt_P450_sf"/>
</dbReference>
<dbReference type="Proteomes" id="UP001597083">
    <property type="component" value="Unassembled WGS sequence"/>
</dbReference>
<dbReference type="Pfam" id="PF00067">
    <property type="entry name" value="p450"/>
    <property type="match status" value="1"/>
</dbReference>
<dbReference type="PANTHER" id="PTHR46696:SF4">
    <property type="entry name" value="BIOTIN BIOSYNTHESIS CYTOCHROME P450"/>
    <property type="match status" value="1"/>
</dbReference>
<evidence type="ECO:0000313" key="3">
    <source>
        <dbReference type="Proteomes" id="UP001597083"/>
    </source>
</evidence>
<dbReference type="InterPro" id="IPR001128">
    <property type="entry name" value="Cyt_P450"/>
</dbReference>
<accession>A0ABW3CPH0</accession>
<dbReference type="Gene3D" id="1.10.630.10">
    <property type="entry name" value="Cytochrome P450"/>
    <property type="match status" value="1"/>
</dbReference>
<sequence>AEEDLARRAAGIVDDMIAAGPGDFVSQVAARLPVEVICDLMGIPDRYHEMVLHRTNVILGYSDPEYNGIPADDRYMAGNPRRLDMLKGSVRLVRAGYDLVRLVKRLGEQRKKNPGDDLISKLVNANDDGESLTTQETGSFFILLVTAGNETTRNAIAHALRLFTEFPEQRELLLEDFEGRIAGAVEEIVRYCTPVIQFRRNVTRDCELNGIPLKKGDIAVLIYTSANRDEAVFTDPGKFDITRSPNPHVGFGGPGPHYCLGAHLARREITVMLREVFTRLPDIRMDGEPDRLLSHFINGIKRMPYTFTPPAASDTPAATPAEASP</sequence>
<dbReference type="PANTHER" id="PTHR46696">
    <property type="entry name" value="P450, PUTATIVE (EUROFUNG)-RELATED"/>
    <property type="match status" value="1"/>
</dbReference>
<comment type="caution">
    <text evidence="2">The sequence shown here is derived from an EMBL/GenBank/DDBJ whole genome shotgun (WGS) entry which is preliminary data.</text>
</comment>
<dbReference type="InterPro" id="IPR002397">
    <property type="entry name" value="Cyt_P450_B"/>
</dbReference>
<reference evidence="3" key="1">
    <citation type="journal article" date="2019" name="Int. J. Syst. Evol. Microbiol.">
        <title>The Global Catalogue of Microorganisms (GCM) 10K type strain sequencing project: providing services to taxonomists for standard genome sequencing and annotation.</title>
        <authorList>
            <consortium name="The Broad Institute Genomics Platform"/>
            <consortium name="The Broad Institute Genome Sequencing Center for Infectious Disease"/>
            <person name="Wu L."/>
            <person name="Ma J."/>
        </authorList>
    </citation>
    <scope>NUCLEOTIDE SEQUENCE [LARGE SCALE GENOMIC DNA]</scope>
    <source>
        <strain evidence="3">JCM 31696</strain>
    </source>
</reference>
<protein>
    <submittedName>
        <fullName evidence="2">Cytochrome P450</fullName>
    </submittedName>
</protein>
<evidence type="ECO:0000313" key="2">
    <source>
        <dbReference type="EMBL" id="MFD0856445.1"/>
    </source>
</evidence>
<gene>
    <name evidence="2" type="ORF">ACFQ07_29675</name>
</gene>
<evidence type="ECO:0000256" key="1">
    <source>
        <dbReference type="ARBA" id="ARBA00010617"/>
    </source>
</evidence>
<organism evidence="2 3">
    <name type="scientific">Actinomadura adrarensis</name>
    <dbReference type="NCBI Taxonomy" id="1819600"/>
    <lineage>
        <taxon>Bacteria</taxon>
        <taxon>Bacillati</taxon>
        <taxon>Actinomycetota</taxon>
        <taxon>Actinomycetes</taxon>
        <taxon>Streptosporangiales</taxon>
        <taxon>Thermomonosporaceae</taxon>
        <taxon>Actinomadura</taxon>
    </lineage>
</organism>
<name>A0ABW3CPH0_9ACTN</name>
<keyword evidence="3" id="KW-1185">Reference proteome</keyword>
<dbReference type="EMBL" id="JBHTIR010004121">
    <property type="protein sequence ID" value="MFD0856445.1"/>
    <property type="molecule type" value="Genomic_DNA"/>
</dbReference>
<comment type="similarity">
    <text evidence="1">Belongs to the cytochrome P450 family.</text>
</comment>
<proteinExistence type="inferred from homology"/>
<dbReference type="SUPFAM" id="SSF48264">
    <property type="entry name" value="Cytochrome P450"/>
    <property type="match status" value="1"/>
</dbReference>